<dbReference type="EMBL" id="JACTAM010000022">
    <property type="protein sequence ID" value="KAI2650287.1"/>
    <property type="molecule type" value="Genomic_DNA"/>
</dbReference>
<dbReference type="Proteomes" id="UP000830375">
    <property type="component" value="Unassembled WGS sequence"/>
</dbReference>
<reference evidence="1 2" key="1">
    <citation type="submission" date="2022-01" db="EMBL/GenBank/DDBJ databases">
        <title>A high-quality chromosome-level genome assembly of rohu carp, Labeo rohita.</title>
        <authorList>
            <person name="Arick M.A. II"/>
            <person name="Hsu C.-Y."/>
            <person name="Magbanua Z."/>
            <person name="Pechanova O."/>
            <person name="Grover C."/>
            <person name="Miller E."/>
            <person name="Thrash A."/>
            <person name="Ezzel L."/>
            <person name="Alam S."/>
            <person name="Benzie J."/>
            <person name="Hamilton M."/>
            <person name="Karsi A."/>
            <person name="Lawrence M.L."/>
            <person name="Peterson D.G."/>
        </authorList>
    </citation>
    <scope>NUCLEOTIDE SEQUENCE [LARGE SCALE GENOMIC DNA]</scope>
    <source>
        <strain evidence="2">BAU-BD-2019</strain>
        <tissue evidence="1">Blood</tissue>
    </source>
</reference>
<proteinExistence type="predicted"/>
<protein>
    <submittedName>
        <fullName evidence="1">Mediator of RNA polymerase II transcription subunit 24</fullName>
    </submittedName>
</protein>
<comment type="caution">
    <text evidence="1">The sequence shown here is derived from an EMBL/GenBank/DDBJ whole genome shotgun (WGS) entry which is preliminary data.</text>
</comment>
<accession>A0ABQ8LHY7</accession>
<gene>
    <name evidence="1" type="ORF">H4Q32_000240</name>
</gene>
<evidence type="ECO:0000313" key="1">
    <source>
        <dbReference type="EMBL" id="KAI2650287.1"/>
    </source>
</evidence>
<organism evidence="1 2">
    <name type="scientific">Labeo rohita</name>
    <name type="common">Indian major carp</name>
    <name type="synonym">Cyprinus rohita</name>
    <dbReference type="NCBI Taxonomy" id="84645"/>
    <lineage>
        <taxon>Eukaryota</taxon>
        <taxon>Metazoa</taxon>
        <taxon>Chordata</taxon>
        <taxon>Craniata</taxon>
        <taxon>Vertebrata</taxon>
        <taxon>Euteleostomi</taxon>
        <taxon>Actinopterygii</taxon>
        <taxon>Neopterygii</taxon>
        <taxon>Teleostei</taxon>
        <taxon>Ostariophysi</taxon>
        <taxon>Cypriniformes</taxon>
        <taxon>Cyprinidae</taxon>
        <taxon>Labeoninae</taxon>
        <taxon>Labeonini</taxon>
        <taxon>Labeo</taxon>
    </lineage>
</organism>
<name>A0ABQ8LHY7_LABRO</name>
<sequence>MCWSAQTTRRLWHTSTTKVVYAPFACHNSCSGASTDSSFCVPLTFRATSLLQGEWRLHLQTVQLIWSRFSQAKVDLFASPESTHCLVSLIAQTLQCRGGIQNRFFW</sequence>
<evidence type="ECO:0000313" key="2">
    <source>
        <dbReference type="Proteomes" id="UP000830375"/>
    </source>
</evidence>
<keyword evidence="2" id="KW-1185">Reference proteome</keyword>